<keyword evidence="3" id="KW-1185">Reference proteome</keyword>
<organism evidence="2 3">
    <name type="scientific">Bilophila wadsworthia (strain 3_1_6)</name>
    <dbReference type="NCBI Taxonomy" id="563192"/>
    <lineage>
        <taxon>Bacteria</taxon>
        <taxon>Pseudomonadati</taxon>
        <taxon>Thermodesulfobacteriota</taxon>
        <taxon>Desulfovibrionia</taxon>
        <taxon>Desulfovibrionales</taxon>
        <taxon>Desulfovibrionaceae</taxon>
        <taxon>Bilophila</taxon>
    </lineage>
</organism>
<evidence type="ECO:0000313" key="2">
    <source>
        <dbReference type="EMBL" id="EFV45595.1"/>
    </source>
</evidence>
<dbReference type="STRING" id="563192.HMPREF0179_00624"/>
<dbReference type="eggNOG" id="COG1846">
    <property type="taxonomic scope" value="Bacteria"/>
</dbReference>
<feature type="domain" description="HTH marR-type" evidence="1">
    <location>
        <begin position="1"/>
        <end position="138"/>
    </location>
</feature>
<dbReference type="PRINTS" id="PR00598">
    <property type="entry name" value="HTHMARR"/>
</dbReference>
<dbReference type="Pfam" id="PF01047">
    <property type="entry name" value="MarR"/>
    <property type="match status" value="1"/>
</dbReference>
<dbReference type="InterPro" id="IPR000835">
    <property type="entry name" value="HTH_MarR-typ"/>
</dbReference>
<dbReference type="PANTHER" id="PTHR33164:SF43">
    <property type="entry name" value="HTH-TYPE TRANSCRIPTIONAL REPRESSOR YETL"/>
    <property type="match status" value="1"/>
</dbReference>
<dbReference type="HOGENOM" id="CLU_083287_18_3_7"/>
<evidence type="ECO:0000259" key="1">
    <source>
        <dbReference type="PROSITE" id="PS50995"/>
    </source>
</evidence>
<proteinExistence type="predicted"/>
<reference evidence="2 3" key="2">
    <citation type="submission" date="2013-04" db="EMBL/GenBank/DDBJ databases">
        <title>The Genome Sequence of Bilophila wadsworthia 3_1_6.</title>
        <authorList>
            <consortium name="The Broad Institute Genomics Platform"/>
            <person name="Earl A."/>
            <person name="Ward D."/>
            <person name="Feldgarden M."/>
            <person name="Gevers D."/>
            <person name="Sibley C."/>
            <person name="Strauss J."/>
            <person name="Allen-Vercoe E."/>
            <person name="Walker B."/>
            <person name="Young S."/>
            <person name="Zeng Q."/>
            <person name="Gargeya S."/>
            <person name="Fitzgerald M."/>
            <person name="Haas B."/>
            <person name="Abouelleil A."/>
            <person name="Allen A.W."/>
            <person name="Alvarado L."/>
            <person name="Arachchi H.M."/>
            <person name="Berlin A.M."/>
            <person name="Chapman S.B."/>
            <person name="Gainer-Dewar J."/>
            <person name="Goldberg J."/>
            <person name="Griggs A."/>
            <person name="Gujja S."/>
            <person name="Hansen M."/>
            <person name="Howarth C."/>
            <person name="Imamovic A."/>
            <person name="Ireland A."/>
            <person name="Larimer J."/>
            <person name="McCowan C."/>
            <person name="Murphy C."/>
            <person name="Pearson M."/>
            <person name="Poon T.W."/>
            <person name="Priest M."/>
            <person name="Roberts A."/>
            <person name="Saif S."/>
            <person name="Shea T."/>
            <person name="Sisk P."/>
            <person name="Sykes S."/>
            <person name="Wortman J."/>
            <person name="Nusbaum C."/>
            <person name="Birren B."/>
        </authorList>
    </citation>
    <scope>NUCLEOTIDE SEQUENCE [LARGE SCALE GENOMIC DNA]</scope>
    <source>
        <strain evidence="2 3">3_1_6</strain>
    </source>
</reference>
<dbReference type="PANTHER" id="PTHR33164">
    <property type="entry name" value="TRANSCRIPTIONAL REGULATOR, MARR FAMILY"/>
    <property type="match status" value="1"/>
</dbReference>
<dbReference type="GeneID" id="78085767"/>
<dbReference type="InterPro" id="IPR036390">
    <property type="entry name" value="WH_DNA-bd_sf"/>
</dbReference>
<dbReference type="InterPro" id="IPR036388">
    <property type="entry name" value="WH-like_DNA-bd_sf"/>
</dbReference>
<dbReference type="Gene3D" id="1.10.10.10">
    <property type="entry name" value="Winged helix-like DNA-binding domain superfamily/Winged helix DNA-binding domain"/>
    <property type="match status" value="1"/>
</dbReference>
<dbReference type="EMBL" id="ADCP02000001">
    <property type="protein sequence ID" value="EFV45595.1"/>
    <property type="molecule type" value="Genomic_DNA"/>
</dbReference>
<protein>
    <recommendedName>
        <fullName evidence="1">HTH marR-type domain-containing protein</fullName>
    </recommendedName>
</protein>
<dbReference type="SUPFAM" id="SSF46785">
    <property type="entry name" value="Winged helix' DNA-binding domain"/>
    <property type="match status" value="1"/>
</dbReference>
<evidence type="ECO:0000313" key="3">
    <source>
        <dbReference type="Proteomes" id="UP000006034"/>
    </source>
</evidence>
<name>E5Y363_BILW3</name>
<accession>E5Y363</accession>
<dbReference type="RefSeq" id="WP_005024876.1">
    <property type="nucleotide sequence ID" value="NZ_KE150238.1"/>
</dbReference>
<gene>
    <name evidence="2" type="ORF">HMPREF0179_00624</name>
</gene>
<reference evidence="2 3" key="1">
    <citation type="submission" date="2010-10" db="EMBL/GenBank/DDBJ databases">
        <authorList>
            <consortium name="The Broad Institute Genome Sequencing Platform"/>
            <person name="Ward D."/>
            <person name="Earl A."/>
            <person name="Feldgarden M."/>
            <person name="Young S.K."/>
            <person name="Gargeya S."/>
            <person name="Zeng Q."/>
            <person name="Alvarado L."/>
            <person name="Berlin A."/>
            <person name="Bochicchio J."/>
            <person name="Chapman S.B."/>
            <person name="Chen Z."/>
            <person name="Freedman E."/>
            <person name="Gellesch M."/>
            <person name="Goldberg J."/>
            <person name="Griggs A."/>
            <person name="Gujja S."/>
            <person name="Heilman E."/>
            <person name="Heiman D."/>
            <person name="Howarth C."/>
            <person name="Mehta T."/>
            <person name="Neiman D."/>
            <person name="Pearson M."/>
            <person name="Roberts A."/>
            <person name="Saif S."/>
            <person name="Shea T."/>
            <person name="Shenoy N."/>
            <person name="Sisk P."/>
            <person name="Stolte C."/>
            <person name="Sykes S."/>
            <person name="White J."/>
            <person name="Yandava C."/>
            <person name="Allen-Vercoe E."/>
            <person name="Sibley C."/>
            <person name="Ambrose C.E."/>
            <person name="Strauss J."/>
            <person name="Daigneault M."/>
            <person name="Haas B."/>
            <person name="Nusbaum C."/>
            <person name="Birren B."/>
        </authorList>
    </citation>
    <scope>NUCLEOTIDE SEQUENCE [LARGE SCALE GENOMIC DNA]</scope>
    <source>
        <strain evidence="2 3">3_1_6</strain>
    </source>
</reference>
<comment type="caution">
    <text evidence="2">The sequence shown here is derived from an EMBL/GenBank/DDBJ whole genome shotgun (WGS) entry which is preliminary data.</text>
</comment>
<dbReference type="GO" id="GO:0003700">
    <property type="term" value="F:DNA-binding transcription factor activity"/>
    <property type="evidence" value="ECO:0007669"/>
    <property type="project" value="InterPro"/>
</dbReference>
<dbReference type="OrthoDB" id="3176111at2"/>
<dbReference type="AlphaFoldDB" id="E5Y363"/>
<dbReference type="Proteomes" id="UP000006034">
    <property type="component" value="Unassembled WGS sequence"/>
</dbReference>
<dbReference type="SMART" id="SM00347">
    <property type="entry name" value="HTH_MARR"/>
    <property type="match status" value="1"/>
</dbReference>
<dbReference type="PROSITE" id="PS50995">
    <property type="entry name" value="HTH_MARR_2"/>
    <property type="match status" value="1"/>
</dbReference>
<dbReference type="InterPro" id="IPR039422">
    <property type="entry name" value="MarR/SlyA-like"/>
</dbReference>
<dbReference type="GO" id="GO:0006950">
    <property type="term" value="P:response to stress"/>
    <property type="evidence" value="ECO:0007669"/>
    <property type="project" value="TreeGrafter"/>
</dbReference>
<sequence>MKYSAIFSHASRLRESGNRFILAELEKVGLSDIAPSHGDILVRLLACEACNMSELAKQVHRTKSTVTALVEKLERNGYVLRIPDPEDSRGVLVRLTDKGRALEPAFEAISNGLQRLITDRLSEEEAALLDRLLDKCVNG</sequence>